<comment type="caution">
    <text evidence="2">The sequence shown here is derived from an EMBL/GenBank/DDBJ whole genome shotgun (WGS) entry which is preliminary data.</text>
</comment>
<organism evidence="2 3">
    <name type="scientific">Amphibalanus amphitrite</name>
    <name type="common">Striped barnacle</name>
    <name type="synonym">Balanus amphitrite</name>
    <dbReference type="NCBI Taxonomy" id="1232801"/>
    <lineage>
        <taxon>Eukaryota</taxon>
        <taxon>Metazoa</taxon>
        <taxon>Ecdysozoa</taxon>
        <taxon>Arthropoda</taxon>
        <taxon>Crustacea</taxon>
        <taxon>Multicrustacea</taxon>
        <taxon>Cirripedia</taxon>
        <taxon>Thoracica</taxon>
        <taxon>Thoracicalcarea</taxon>
        <taxon>Balanomorpha</taxon>
        <taxon>Balanoidea</taxon>
        <taxon>Balanidae</taxon>
        <taxon>Amphibalaninae</taxon>
        <taxon>Amphibalanus</taxon>
    </lineage>
</organism>
<dbReference type="AlphaFoldDB" id="A0A6A4XFQ2"/>
<accession>A0A6A4XFQ2</accession>
<keyword evidence="2" id="KW-0548">Nucleotidyltransferase</keyword>
<dbReference type="Proteomes" id="UP000440578">
    <property type="component" value="Unassembled WGS sequence"/>
</dbReference>
<protein>
    <submittedName>
        <fullName evidence="2">RNA-directed DNA polymerase from mobile element jockey</fullName>
    </submittedName>
</protein>
<dbReference type="GO" id="GO:0003964">
    <property type="term" value="F:RNA-directed DNA polymerase activity"/>
    <property type="evidence" value="ECO:0007669"/>
    <property type="project" value="UniProtKB-KW"/>
</dbReference>
<proteinExistence type="predicted"/>
<dbReference type="SUPFAM" id="SSF56672">
    <property type="entry name" value="DNA/RNA polymerases"/>
    <property type="match status" value="1"/>
</dbReference>
<dbReference type="OrthoDB" id="6381911at2759"/>
<dbReference type="EMBL" id="VIIS01000044">
    <property type="protein sequence ID" value="KAF0314138.1"/>
    <property type="molecule type" value="Genomic_DNA"/>
</dbReference>
<keyword evidence="3" id="KW-1185">Reference proteome</keyword>
<evidence type="ECO:0000313" key="2">
    <source>
        <dbReference type="EMBL" id="KAF0314138.1"/>
    </source>
</evidence>
<evidence type="ECO:0000313" key="3">
    <source>
        <dbReference type="Proteomes" id="UP000440578"/>
    </source>
</evidence>
<dbReference type="Pfam" id="PF00078">
    <property type="entry name" value="RVT_1"/>
    <property type="match status" value="1"/>
</dbReference>
<keyword evidence="2" id="KW-0808">Transferase</keyword>
<dbReference type="PROSITE" id="PS50878">
    <property type="entry name" value="RT_POL"/>
    <property type="match status" value="1"/>
</dbReference>
<gene>
    <name evidence="2" type="primary">pol_41</name>
    <name evidence="2" type="ORF">FJT64_015395</name>
</gene>
<dbReference type="PANTHER" id="PTHR33332">
    <property type="entry name" value="REVERSE TRANSCRIPTASE DOMAIN-CONTAINING PROTEIN"/>
    <property type="match status" value="1"/>
</dbReference>
<name>A0A6A4XFQ2_AMPAM</name>
<evidence type="ECO:0000259" key="1">
    <source>
        <dbReference type="PROSITE" id="PS50878"/>
    </source>
</evidence>
<dbReference type="InterPro" id="IPR043502">
    <property type="entry name" value="DNA/RNA_pol_sf"/>
</dbReference>
<feature type="domain" description="Reverse transcriptase" evidence="1">
    <location>
        <begin position="1"/>
        <end position="177"/>
    </location>
</feature>
<sequence>MDRREVTLLCLLDCSRCFDSIPHHSLLRKLELYGVDTRWFQSYLADHYQRVQVQSTGTSIDRTLSSPLMNPIGTYQGSALGPLLYNIYSNDLPLHVDGGPTEMIAYADDVQLFVTGQPSELAQLVGSLEEALSVAHDWYSKNGLKINAAKTQFIVLGSREMTRRIPSVSIKFAGSTITCSDAVKNLGVWFERDMTFVTHTNDVIRRCTGTLCGLSHSRHSLPQSVMATMVQGLVFSVIRYCLSVYGASNATQRGRLQKVIRFAARVVSGRKKFDRLDGAMEATFSERRHLIIKRKIPMATIRRR</sequence>
<reference evidence="2 3" key="1">
    <citation type="submission" date="2019-07" db="EMBL/GenBank/DDBJ databases">
        <title>Draft genome assembly of a fouling barnacle, Amphibalanus amphitrite (Darwin, 1854): The first reference genome for Thecostraca.</title>
        <authorList>
            <person name="Kim W."/>
        </authorList>
    </citation>
    <scope>NUCLEOTIDE SEQUENCE [LARGE SCALE GENOMIC DNA]</scope>
    <source>
        <strain evidence="2">SNU_AA5</strain>
        <tissue evidence="2">Soma without cirri and trophi</tissue>
    </source>
</reference>
<keyword evidence="2" id="KW-0695">RNA-directed DNA polymerase</keyword>
<dbReference type="InterPro" id="IPR000477">
    <property type="entry name" value="RT_dom"/>
</dbReference>